<sequence length="247" mass="28666">MDSEESLLQQERAMTKEVDVSYPRISCISDSEGLLCFAISFERRKFVKNKYLGSRFVMVDGFQKGYMGVGDRVTRRNKKDKRYFSWGFNSSHFSGLMRLLSNRLSICHIYELRLTCGRLKRIFITLRNIEELRIEGCQFKFKTEKLELNKEIKIKEIDIMALYTFDKTQITFGDKDCDICTTLLKLFASNPFRTHLNHLTLNVLKSPSDLPSFTQFCTTINLTHTEIQIYTLNCQSSTSLIPTSPSP</sequence>
<name>A0AAD1XQM7_EUPCR</name>
<accession>A0AAD1XQM7</accession>
<evidence type="ECO:0000313" key="2">
    <source>
        <dbReference type="Proteomes" id="UP001295684"/>
    </source>
</evidence>
<dbReference type="Proteomes" id="UP001295684">
    <property type="component" value="Unassembled WGS sequence"/>
</dbReference>
<organism evidence="1 2">
    <name type="scientific">Euplotes crassus</name>
    <dbReference type="NCBI Taxonomy" id="5936"/>
    <lineage>
        <taxon>Eukaryota</taxon>
        <taxon>Sar</taxon>
        <taxon>Alveolata</taxon>
        <taxon>Ciliophora</taxon>
        <taxon>Intramacronucleata</taxon>
        <taxon>Spirotrichea</taxon>
        <taxon>Hypotrichia</taxon>
        <taxon>Euplotida</taxon>
        <taxon>Euplotidae</taxon>
        <taxon>Moneuplotes</taxon>
    </lineage>
</organism>
<proteinExistence type="predicted"/>
<protein>
    <submittedName>
        <fullName evidence="1">Uncharacterized protein</fullName>
    </submittedName>
</protein>
<keyword evidence="2" id="KW-1185">Reference proteome</keyword>
<dbReference type="EMBL" id="CAMPGE010018757">
    <property type="protein sequence ID" value="CAI2377145.1"/>
    <property type="molecule type" value="Genomic_DNA"/>
</dbReference>
<comment type="caution">
    <text evidence="1">The sequence shown here is derived from an EMBL/GenBank/DDBJ whole genome shotgun (WGS) entry which is preliminary data.</text>
</comment>
<evidence type="ECO:0000313" key="1">
    <source>
        <dbReference type="EMBL" id="CAI2377145.1"/>
    </source>
</evidence>
<gene>
    <name evidence="1" type="ORF">ECRASSUSDP1_LOCUS18528</name>
</gene>
<dbReference type="AlphaFoldDB" id="A0AAD1XQM7"/>
<reference evidence="1" key="1">
    <citation type="submission" date="2023-07" db="EMBL/GenBank/DDBJ databases">
        <authorList>
            <consortium name="AG Swart"/>
            <person name="Singh M."/>
            <person name="Singh A."/>
            <person name="Seah K."/>
            <person name="Emmerich C."/>
        </authorList>
    </citation>
    <scope>NUCLEOTIDE SEQUENCE</scope>
    <source>
        <strain evidence="1">DP1</strain>
    </source>
</reference>